<evidence type="ECO:0000313" key="1">
    <source>
        <dbReference type="EMBL" id="KLT39779.1"/>
    </source>
</evidence>
<name>A0A0J1AWV5_9TREE</name>
<evidence type="ECO:0000313" key="2">
    <source>
        <dbReference type="Proteomes" id="UP000053611"/>
    </source>
</evidence>
<keyword evidence="2" id="KW-1185">Reference proteome</keyword>
<protein>
    <submittedName>
        <fullName evidence="1">Uncharacterized protein</fullName>
    </submittedName>
</protein>
<sequence>MSHTAQVLPCTMHMEIICARTPLCSDFRAPTSASRVDSPQRRLCRRGYGCSRGRGQRISARLLLDKMQHHFQRSHRRVEVRALWSALVASLGSHSVPQSDTTCRQERSALYAPID</sequence>
<dbReference type="Proteomes" id="UP000053611">
    <property type="component" value="Unassembled WGS sequence"/>
</dbReference>
<dbReference type="AlphaFoldDB" id="A0A0J1AWV5"/>
<dbReference type="RefSeq" id="XP_018276270.1">
    <property type="nucleotide sequence ID" value="XM_018419756.1"/>
</dbReference>
<organism evidence="1 2">
    <name type="scientific">Cutaneotrichosporon oleaginosum</name>
    <dbReference type="NCBI Taxonomy" id="879819"/>
    <lineage>
        <taxon>Eukaryota</taxon>
        <taxon>Fungi</taxon>
        <taxon>Dikarya</taxon>
        <taxon>Basidiomycota</taxon>
        <taxon>Agaricomycotina</taxon>
        <taxon>Tremellomycetes</taxon>
        <taxon>Trichosporonales</taxon>
        <taxon>Trichosporonaceae</taxon>
        <taxon>Cutaneotrichosporon</taxon>
    </lineage>
</organism>
<dbReference type="GeneID" id="28980359"/>
<proteinExistence type="predicted"/>
<reference evidence="1 2" key="1">
    <citation type="submission" date="2015-03" db="EMBL/GenBank/DDBJ databases">
        <title>Genomics and transcriptomics of the oil-accumulating basidiomycete yeast T. oleaginosus allow insights into substrate utilization and the diverse evolutionary trajectories of mating systems in fungi.</title>
        <authorList>
            <consortium name="DOE Joint Genome Institute"/>
            <person name="Kourist R."/>
            <person name="Kracht O."/>
            <person name="Bracharz F."/>
            <person name="Lipzen A."/>
            <person name="Nolan M."/>
            <person name="Ohm R."/>
            <person name="Grigoriev I."/>
            <person name="Sun S."/>
            <person name="Heitman J."/>
            <person name="Bruck T."/>
            <person name="Nowrousian M."/>
        </authorList>
    </citation>
    <scope>NUCLEOTIDE SEQUENCE [LARGE SCALE GENOMIC DNA]</scope>
    <source>
        <strain evidence="1 2">IBC0246</strain>
    </source>
</reference>
<dbReference type="EMBL" id="KQ087249">
    <property type="protein sequence ID" value="KLT39779.1"/>
    <property type="molecule type" value="Genomic_DNA"/>
</dbReference>
<accession>A0A0J1AWV5</accession>
<gene>
    <name evidence="1" type="ORF">CC85DRAFT_178366</name>
</gene>